<reference evidence="11" key="1">
    <citation type="journal article" date="2013" name="Int. J. Syst. Evol. Microbiol.">
        <title>Polycladomyces abyssicola gen. nov., sp. nov., a thermophilic filamentous bacterium isolated from hemipelagic sediment.</title>
        <authorList>
            <person name="Tsubouchi T."/>
            <person name="Shimane Y."/>
            <person name="Mori K."/>
            <person name="Usui K."/>
            <person name="Hiraki T."/>
            <person name="Tame A."/>
            <person name="Uematsu K."/>
            <person name="Maruyama T."/>
            <person name="Hatada Y."/>
        </authorList>
    </citation>
    <scope>NUCLEOTIDE SEQUENCE</scope>
    <source>
        <strain evidence="11">JIR-001</strain>
    </source>
</reference>
<dbReference type="InterPro" id="IPR050171">
    <property type="entry name" value="MFS_Transporters"/>
</dbReference>
<evidence type="ECO:0000256" key="2">
    <source>
        <dbReference type="ARBA" id="ARBA00005982"/>
    </source>
</evidence>
<proteinExistence type="inferred from homology"/>
<dbReference type="Proteomes" id="UP000677436">
    <property type="component" value="Chromosome"/>
</dbReference>
<feature type="transmembrane region" description="Helical" evidence="9">
    <location>
        <begin position="339"/>
        <end position="359"/>
    </location>
</feature>
<keyword evidence="7 9" id="KW-0472">Membrane</keyword>
<dbReference type="FunFam" id="1.20.1250.20:FF:000146">
    <property type="entry name" value="Amino acid/peptide transporter"/>
    <property type="match status" value="1"/>
</dbReference>
<evidence type="ECO:0000256" key="3">
    <source>
        <dbReference type="ARBA" id="ARBA00022448"/>
    </source>
</evidence>
<dbReference type="EMBL" id="AP024601">
    <property type="protein sequence ID" value="BCU82119.1"/>
    <property type="molecule type" value="Genomic_DNA"/>
</dbReference>
<evidence type="ECO:0000259" key="10">
    <source>
        <dbReference type="PROSITE" id="PS50850"/>
    </source>
</evidence>
<feature type="transmembrane region" description="Helical" evidence="9">
    <location>
        <begin position="98"/>
        <end position="115"/>
    </location>
</feature>
<dbReference type="InterPro" id="IPR036259">
    <property type="entry name" value="MFS_trans_sf"/>
</dbReference>
<comment type="subcellular location">
    <subcellularLocation>
        <location evidence="1">Cell membrane</location>
        <topology evidence="1">Multi-pass membrane protein</topology>
    </subcellularLocation>
    <subcellularLocation>
        <location evidence="8">Membrane</location>
        <topology evidence="8">Multi-pass membrane protein</topology>
    </subcellularLocation>
</comment>
<feature type="transmembrane region" description="Helical" evidence="9">
    <location>
        <begin position="371"/>
        <end position="390"/>
    </location>
</feature>
<dbReference type="PANTHER" id="PTHR23517:SF15">
    <property type="entry name" value="PROTON-DEPENDENT OLIGOPEPTIDE FAMILY TRANSPORT PROTEIN"/>
    <property type="match status" value="1"/>
</dbReference>
<dbReference type="GO" id="GO:1904680">
    <property type="term" value="F:peptide transmembrane transporter activity"/>
    <property type="evidence" value="ECO:0007669"/>
    <property type="project" value="InterPro"/>
</dbReference>
<feature type="transmembrane region" description="Helical" evidence="9">
    <location>
        <begin position="42"/>
        <end position="63"/>
    </location>
</feature>
<dbReference type="InterPro" id="IPR020846">
    <property type="entry name" value="MFS_dom"/>
</dbReference>
<dbReference type="NCBIfam" id="TIGR00924">
    <property type="entry name" value="yjdL_sub1_fam"/>
    <property type="match status" value="2"/>
</dbReference>
<feature type="transmembrane region" description="Helical" evidence="9">
    <location>
        <begin position="257"/>
        <end position="274"/>
    </location>
</feature>
<protein>
    <submittedName>
        <fullName evidence="11">MFS transporter</fullName>
    </submittedName>
</protein>
<dbReference type="SUPFAM" id="SSF103473">
    <property type="entry name" value="MFS general substrate transporter"/>
    <property type="match status" value="1"/>
</dbReference>
<keyword evidence="12" id="KW-1185">Reference proteome</keyword>
<dbReference type="Gene3D" id="1.20.1250.20">
    <property type="entry name" value="MFS general substrate transporter like domains"/>
    <property type="match status" value="2"/>
</dbReference>
<feature type="transmembrane region" description="Helical" evidence="9">
    <location>
        <begin position="69"/>
        <end position="89"/>
    </location>
</feature>
<dbReference type="RefSeq" id="WP_212772499.1">
    <property type="nucleotide sequence ID" value="NZ_AP024601.1"/>
</dbReference>
<evidence type="ECO:0000313" key="11">
    <source>
        <dbReference type="EMBL" id="BCU82119.1"/>
    </source>
</evidence>
<dbReference type="FunFam" id="1.20.1250.20:FF:000138">
    <property type="entry name" value="Amino acid/peptide transporter"/>
    <property type="match status" value="1"/>
</dbReference>
<dbReference type="Pfam" id="PF00854">
    <property type="entry name" value="PTR2"/>
    <property type="match status" value="2"/>
</dbReference>
<feature type="domain" description="Major facilitator superfamily (MFS) profile" evidence="10">
    <location>
        <begin position="29"/>
        <end position="460"/>
    </location>
</feature>
<feature type="transmembrane region" description="Helical" evidence="9">
    <location>
        <begin position="121"/>
        <end position="137"/>
    </location>
</feature>
<evidence type="ECO:0000256" key="5">
    <source>
        <dbReference type="ARBA" id="ARBA00022692"/>
    </source>
</evidence>
<keyword evidence="3 8" id="KW-0813">Transport</keyword>
<evidence type="ECO:0000256" key="7">
    <source>
        <dbReference type="ARBA" id="ARBA00023136"/>
    </source>
</evidence>
<keyword evidence="4" id="KW-1003">Cell membrane</keyword>
<accession>A0A8D5UH23</accession>
<dbReference type="InterPro" id="IPR005279">
    <property type="entry name" value="Dipep/tripep_permease"/>
</dbReference>
<dbReference type="PROSITE" id="PS50850">
    <property type="entry name" value="MFS"/>
    <property type="match status" value="1"/>
</dbReference>
<sequence>MKATLKVGHQPKKGPVQLPKQKHPPGLYLLFFTEMWERFSYYGMRAILTLYLTTALISGGLGFEEGLAASIYGFYTGACYFTPLVGGYLTDRFIGRRLAITIGGITMALGNFVLFAEQSRWGLYLGLALLILGNGFFKPNISTLVGDLYDKNDKRRDSAFTIFYMGINLGALFAPLVCGYLAEDFFKTTVNGLVHYGFKYGFLAASIGMILGQVAFNALANRYLGDIGKKPTSNKTPLKKEGIQPKAPLTKQEKRRTAAILILAVFVVFFWAGFEQAGTSLTLYTQYFIDRQVFGWEVPISWFQSVNPLFIILMAPIISMLWVKLANTKWGDLAIPTKMGLGMILLGLGYMVLVLAVLQTGSDEHHIEHKAHLLFIVVTYLFHTLGELFLSPVGLSMVSRIAPAKLASLLMGVWLASTGIANILSGQLAAFTQTLGYLEVFGLIGIMAIFFGFILLLISKKLVKMMD</sequence>
<dbReference type="InterPro" id="IPR018456">
    <property type="entry name" value="PTR2_symporter_CS"/>
</dbReference>
<reference evidence="11" key="2">
    <citation type="journal article" date="2021" name="Microbiol. Resour. Announc.">
        <title>Complete Genome Sequence of Polycladomyces abyssicola JIR-001T, Isolated from Hemipelagic Sediment in Deep Seawater.</title>
        <authorList>
            <person name="Tsubouchi T."/>
            <person name="Kaneko Y."/>
        </authorList>
    </citation>
    <scope>NUCLEOTIDE SEQUENCE</scope>
    <source>
        <strain evidence="11">JIR-001</strain>
    </source>
</reference>
<feature type="transmembrane region" description="Helical" evidence="9">
    <location>
        <begin position="309"/>
        <end position="327"/>
    </location>
</feature>
<dbReference type="PROSITE" id="PS01023">
    <property type="entry name" value="PTR2_2"/>
    <property type="match status" value="1"/>
</dbReference>
<dbReference type="CDD" id="cd17346">
    <property type="entry name" value="MFS_DtpA_like"/>
    <property type="match status" value="1"/>
</dbReference>
<keyword evidence="5 8" id="KW-0812">Transmembrane</keyword>
<evidence type="ECO:0000256" key="4">
    <source>
        <dbReference type="ARBA" id="ARBA00022475"/>
    </source>
</evidence>
<evidence type="ECO:0000256" key="1">
    <source>
        <dbReference type="ARBA" id="ARBA00004651"/>
    </source>
</evidence>
<name>A0A8D5UH23_9BACL</name>
<gene>
    <name evidence="11" type="ORF">JIR001_19020</name>
</gene>
<evidence type="ECO:0000256" key="9">
    <source>
        <dbReference type="SAM" id="Phobius"/>
    </source>
</evidence>
<dbReference type="GO" id="GO:0006857">
    <property type="term" value="P:oligopeptide transport"/>
    <property type="evidence" value="ECO:0007669"/>
    <property type="project" value="InterPro"/>
</dbReference>
<evidence type="ECO:0000256" key="6">
    <source>
        <dbReference type="ARBA" id="ARBA00022989"/>
    </source>
</evidence>
<dbReference type="AlphaFoldDB" id="A0A8D5UH23"/>
<evidence type="ECO:0000313" key="12">
    <source>
        <dbReference type="Proteomes" id="UP000677436"/>
    </source>
</evidence>
<dbReference type="PANTHER" id="PTHR23517">
    <property type="entry name" value="RESISTANCE PROTEIN MDTM, PUTATIVE-RELATED-RELATED"/>
    <property type="match status" value="1"/>
</dbReference>
<feature type="transmembrane region" description="Helical" evidence="9">
    <location>
        <begin position="158"/>
        <end position="182"/>
    </location>
</feature>
<organism evidence="11 12">
    <name type="scientific">Polycladomyces abyssicola</name>
    <dbReference type="NCBI Taxonomy" id="1125966"/>
    <lineage>
        <taxon>Bacteria</taxon>
        <taxon>Bacillati</taxon>
        <taxon>Bacillota</taxon>
        <taxon>Bacilli</taxon>
        <taxon>Bacillales</taxon>
        <taxon>Thermoactinomycetaceae</taxon>
        <taxon>Polycladomyces</taxon>
    </lineage>
</organism>
<comment type="similarity">
    <text evidence="2 8">Belongs to the major facilitator superfamily. Proton-dependent oligopeptide transporter (POT/PTR) (TC 2.A.17) family.</text>
</comment>
<feature type="transmembrane region" description="Helical" evidence="9">
    <location>
        <begin position="436"/>
        <end position="458"/>
    </location>
</feature>
<dbReference type="InterPro" id="IPR000109">
    <property type="entry name" value="POT_fam"/>
</dbReference>
<keyword evidence="6 9" id="KW-1133">Transmembrane helix</keyword>
<feature type="transmembrane region" description="Helical" evidence="9">
    <location>
        <begin position="402"/>
        <end position="424"/>
    </location>
</feature>
<dbReference type="KEGG" id="pabs:JIR001_19020"/>
<evidence type="ECO:0000256" key="8">
    <source>
        <dbReference type="RuleBase" id="RU003755"/>
    </source>
</evidence>
<dbReference type="GO" id="GO:0005886">
    <property type="term" value="C:plasma membrane"/>
    <property type="evidence" value="ECO:0007669"/>
    <property type="project" value="UniProtKB-SubCell"/>
</dbReference>
<feature type="transmembrane region" description="Helical" evidence="9">
    <location>
        <begin position="202"/>
        <end position="220"/>
    </location>
</feature>